<dbReference type="AlphaFoldDB" id="A0A4S3PJB6"/>
<evidence type="ECO:0008006" key="4">
    <source>
        <dbReference type="Google" id="ProtNLM"/>
    </source>
</evidence>
<keyword evidence="1" id="KW-1133">Transmembrane helix</keyword>
<proteinExistence type="predicted"/>
<dbReference type="Proteomes" id="UP000306477">
    <property type="component" value="Unassembled WGS sequence"/>
</dbReference>
<dbReference type="EMBL" id="SLUB01000100">
    <property type="protein sequence ID" value="THE09144.1"/>
    <property type="molecule type" value="Genomic_DNA"/>
</dbReference>
<comment type="caution">
    <text evidence="2">The sequence shown here is derived from an EMBL/GenBank/DDBJ whole genome shotgun (WGS) entry which is preliminary data.</text>
</comment>
<keyword evidence="1" id="KW-0812">Transmembrane</keyword>
<evidence type="ECO:0000256" key="1">
    <source>
        <dbReference type="SAM" id="Phobius"/>
    </source>
</evidence>
<protein>
    <recommendedName>
        <fullName evidence="4">DUF4878 domain-containing protein</fullName>
    </recommendedName>
</protein>
<sequence length="161" mass="18644">MKNILTIIIFVTVIGLLAFAFIPGFIDKYQSKTAAKGVLDNVIDQDYQAAFERVYFYDKAIDLEPIISYEDAKSKWIQRVKDLREQGIYLVDYNQLRVGLDDTYPKGTVDLVIMQNGEKSVKKDVQLWFGPSEDKWKLGNFDYRQDDIEEEWENALSGNVN</sequence>
<dbReference type="OrthoDB" id="2965142at2"/>
<evidence type="ECO:0000313" key="3">
    <source>
        <dbReference type="Proteomes" id="UP000306477"/>
    </source>
</evidence>
<keyword evidence="3" id="KW-1185">Reference proteome</keyword>
<evidence type="ECO:0000313" key="2">
    <source>
        <dbReference type="EMBL" id="THE09144.1"/>
    </source>
</evidence>
<gene>
    <name evidence="2" type="ORF">E1I69_23495</name>
</gene>
<dbReference type="RefSeq" id="WP_136381932.1">
    <property type="nucleotide sequence ID" value="NZ_SLUB01000100.1"/>
</dbReference>
<feature type="transmembrane region" description="Helical" evidence="1">
    <location>
        <begin position="6"/>
        <end position="26"/>
    </location>
</feature>
<organism evidence="2 3">
    <name type="scientific">Bacillus timonensis</name>
    <dbReference type="NCBI Taxonomy" id="1033734"/>
    <lineage>
        <taxon>Bacteria</taxon>
        <taxon>Bacillati</taxon>
        <taxon>Bacillota</taxon>
        <taxon>Bacilli</taxon>
        <taxon>Bacillales</taxon>
        <taxon>Bacillaceae</taxon>
        <taxon>Bacillus</taxon>
    </lineage>
</organism>
<keyword evidence="1" id="KW-0472">Membrane</keyword>
<reference evidence="2 3" key="1">
    <citation type="journal article" date="2019" name="Indoor Air">
        <title>Impacts of indoor surface finishes on bacterial viability.</title>
        <authorList>
            <person name="Hu J."/>
            <person name="Maamar S.B."/>
            <person name="Glawe A.J."/>
            <person name="Gottel N."/>
            <person name="Gilbert J.A."/>
            <person name="Hartmann E.M."/>
        </authorList>
    </citation>
    <scope>NUCLEOTIDE SEQUENCE [LARGE SCALE GENOMIC DNA]</scope>
    <source>
        <strain evidence="2 3">AF060A6</strain>
    </source>
</reference>
<accession>A0A4S3PJB6</accession>
<name>A0A4S3PJB6_9BACI</name>